<name>A0A6J7XBY5_9CAUD</name>
<dbReference type="Gene3D" id="3.40.50.150">
    <property type="entry name" value="Vaccinia Virus protein VP39"/>
    <property type="match status" value="1"/>
</dbReference>
<dbReference type="Pfam" id="PF08421">
    <property type="entry name" value="Methyltransf_13"/>
    <property type="match status" value="1"/>
</dbReference>
<dbReference type="EMBL" id="LR797401">
    <property type="protein sequence ID" value="CAB4214404.1"/>
    <property type="molecule type" value="Genomic_DNA"/>
</dbReference>
<dbReference type="CDD" id="cd02440">
    <property type="entry name" value="AdoMet_MTases"/>
    <property type="match status" value="1"/>
</dbReference>
<protein>
    <submittedName>
        <fullName evidence="6">AdoMet_MTases domain containing protein</fullName>
    </submittedName>
</protein>
<dbReference type="InterPro" id="IPR013691">
    <property type="entry name" value="MeTrfase_14"/>
</dbReference>
<evidence type="ECO:0000313" key="5">
    <source>
        <dbReference type="EMBL" id="CAB4214404.1"/>
    </source>
</evidence>
<dbReference type="PANTHER" id="PTHR43861:SF5">
    <property type="entry name" value="BLL5978 PROTEIN"/>
    <property type="match status" value="1"/>
</dbReference>
<reference evidence="6" key="1">
    <citation type="submission" date="2020-05" db="EMBL/GenBank/DDBJ databases">
        <authorList>
            <person name="Chiriac C."/>
            <person name="Salcher M."/>
            <person name="Ghai R."/>
            <person name="Kavagutti S V."/>
        </authorList>
    </citation>
    <scope>NUCLEOTIDE SEQUENCE</scope>
</reference>
<evidence type="ECO:0000313" key="3">
    <source>
        <dbReference type="EMBL" id="CAB4171436.1"/>
    </source>
</evidence>
<dbReference type="Gene3D" id="6.20.50.110">
    <property type="entry name" value="Methyltransferase, zinc-binding domain"/>
    <property type="match status" value="1"/>
</dbReference>
<organism evidence="6">
    <name type="scientific">uncultured Caudovirales phage</name>
    <dbReference type="NCBI Taxonomy" id="2100421"/>
    <lineage>
        <taxon>Viruses</taxon>
        <taxon>Duplodnaviria</taxon>
        <taxon>Heunggongvirae</taxon>
        <taxon>Uroviricota</taxon>
        <taxon>Caudoviricetes</taxon>
        <taxon>Peduoviridae</taxon>
        <taxon>Maltschvirus</taxon>
        <taxon>Maltschvirus maltsch</taxon>
    </lineage>
</organism>
<dbReference type="PANTHER" id="PTHR43861">
    <property type="entry name" value="TRANS-ACONITATE 2-METHYLTRANSFERASE-RELATED"/>
    <property type="match status" value="1"/>
</dbReference>
<feature type="domain" description="C-methyltransferase" evidence="2">
    <location>
        <begin position="240"/>
        <end position="386"/>
    </location>
</feature>
<dbReference type="Pfam" id="PF08484">
    <property type="entry name" value="Methyltransf_14"/>
    <property type="match status" value="1"/>
</dbReference>
<dbReference type="EMBL" id="LR798384">
    <property type="protein sequence ID" value="CAB5228353.1"/>
    <property type="molecule type" value="Genomic_DNA"/>
</dbReference>
<evidence type="ECO:0000259" key="1">
    <source>
        <dbReference type="Pfam" id="PF08421"/>
    </source>
</evidence>
<evidence type="ECO:0000259" key="2">
    <source>
        <dbReference type="Pfam" id="PF08484"/>
    </source>
</evidence>
<accession>A0A6J7XBY5</accession>
<dbReference type="InterPro" id="IPR038576">
    <property type="entry name" value="Methyltransf_Zn-bd_dom_put_sf"/>
</dbReference>
<dbReference type="EMBL" id="LR796867">
    <property type="protein sequence ID" value="CAB4171436.1"/>
    <property type="molecule type" value="Genomic_DNA"/>
</dbReference>
<dbReference type="Pfam" id="PF13489">
    <property type="entry name" value="Methyltransf_23"/>
    <property type="match status" value="1"/>
</dbReference>
<dbReference type="EMBL" id="LR797032">
    <property type="protein sequence ID" value="CAB4182904.1"/>
    <property type="molecule type" value="Genomic_DNA"/>
</dbReference>
<sequence length="397" mass="45367">MFQKRFSCAFCGNHTTEILDYGTVALAGGFLKPEQFAIEEKYPLSLHFCERCYAVQIPQHIPPEKMFSNYFYFTSATNTMRKHFVSYANEIVRLFNPKSVVEIGCNDGGLLSSLADHGVKVTGIDPASNVVKSITDKRIKVINSFLNETISKEIGKVDVVIANNVFAHISKIHEATLCISNMLTDNGIFILEVNKLHSMITDLQYDWVYHEHLYYYSTIALQRHLRNHGLEIFDMQNLQTHGGSARYYVCKSKKRPIAKSVTTQVERELWMGLDKIDRFMKFSDSVKQHRVSMREFMGQIDKKRVAGYGACGRTNTMIQYCNLELDYIVDDAKTKQGFYTPGSHIPIVDRGVMDKENPDVVIVFAWSFIEEISSKVSNSRLVVPLPYIYDVKEWAVA</sequence>
<dbReference type="InterPro" id="IPR013630">
    <property type="entry name" value="Methyltransf_Zn-bd_dom_put"/>
</dbReference>
<evidence type="ECO:0000313" key="6">
    <source>
        <dbReference type="EMBL" id="CAB5228353.1"/>
    </source>
</evidence>
<dbReference type="SUPFAM" id="SSF53335">
    <property type="entry name" value="S-adenosyl-L-methionine-dependent methyltransferases"/>
    <property type="match status" value="1"/>
</dbReference>
<evidence type="ECO:0000313" key="4">
    <source>
        <dbReference type="EMBL" id="CAB4182904.1"/>
    </source>
</evidence>
<gene>
    <name evidence="4" type="ORF">UFOVP1095_45</name>
    <name evidence="5" type="ORF">UFOVP1452_45</name>
    <name evidence="6" type="ORF">UFOVP1540_22</name>
    <name evidence="3" type="ORF">UFOVP918_45</name>
</gene>
<dbReference type="InterPro" id="IPR029063">
    <property type="entry name" value="SAM-dependent_MTases_sf"/>
</dbReference>
<proteinExistence type="predicted"/>
<feature type="domain" description="Methyltransferase putative zinc binding" evidence="1">
    <location>
        <begin position="8"/>
        <end position="67"/>
    </location>
</feature>
<dbReference type="Gene3D" id="3.40.50.720">
    <property type="entry name" value="NAD(P)-binding Rossmann-like Domain"/>
    <property type="match status" value="1"/>
</dbReference>